<feature type="compositionally biased region" description="Polar residues" evidence="1">
    <location>
        <begin position="466"/>
        <end position="477"/>
    </location>
</feature>
<organism evidence="2 3">
    <name type="scientific">Ustilaginoidea virens</name>
    <name type="common">Rice false smut fungus</name>
    <name type="synonym">Villosiclava virens</name>
    <dbReference type="NCBI Taxonomy" id="1159556"/>
    <lineage>
        <taxon>Eukaryota</taxon>
        <taxon>Fungi</taxon>
        <taxon>Dikarya</taxon>
        <taxon>Ascomycota</taxon>
        <taxon>Pezizomycotina</taxon>
        <taxon>Sordariomycetes</taxon>
        <taxon>Hypocreomycetidae</taxon>
        <taxon>Hypocreales</taxon>
        <taxon>Clavicipitaceae</taxon>
        <taxon>Ustilaginoidea</taxon>
    </lineage>
</organism>
<feature type="compositionally biased region" description="Basic and acidic residues" evidence="1">
    <location>
        <begin position="287"/>
        <end position="305"/>
    </location>
</feature>
<dbReference type="KEGG" id="uvi:66064590"/>
<feature type="compositionally biased region" description="Polar residues" evidence="1">
    <location>
        <begin position="397"/>
        <end position="409"/>
    </location>
</feature>
<feature type="region of interest" description="Disordered" evidence="1">
    <location>
        <begin position="150"/>
        <end position="482"/>
    </location>
</feature>
<evidence type="ECO:0000313" key="2">
    <source>
        <dbReference type="EMBL" id="QUC19571.1"/>
    </source>
</evidence>
<proteinExistence type="predicted"/>
<keyword evidence="3" id="KW-1185">Reference proteome</keyword>
<accession>A0A8E5HQ72</accession>
<protein>
    <recommendedName>
        <fullName evidence="4">Ser arg-related nuclear matrix protein</fullName>
    </recommendedName>
</protein>
<feature type="region of interest" description="Disordered" evidence="1">
    <location>
        <begin position="16"/>
        <end position="54"/>
    </location>
</feature>
<sequence>MGEAMNIQNILDTGYFTTSRARSSGPPASSFPRPPPLSHSTPSDTLPPPVPVHSQVPRTVYLAPAPAPRIVRAPPPTVEDELESLAREYGSCSASLVSDEETPSRGEVDQYPVLMEVHEHNPERRFVIVPEPLKDQMPRVDEQPRAEIPVKADYTRAHSHSRKTLTTEEGPDKDGIDISRYGLQRRKSNQESPPIDTELGNQIQTKNHGTKPAATGLMSDYFDSRRSRSHGDRVLSPDINSSGPKQHANSNRGWSQPSGAYSARSPSRTSQPFDDRDGHSNPGQPRTSRDPSGTRRSNTDLDSSRSQRMVSIDVDPRYRDHHPHSRGEKGDSSQAYAHSGESRPRLSPRPSRDPSRSGDENSSRPCSPGYLPSKPAVIQDVKPSGWHDRREDLLSGDTRSASRTNTFPRTTAEGGGASAAAAQMAHHSTSPAPREPARSVLRAAEPPAYSGASSRSQLPYPDDDYSPSSGLDIQNTDPGARCHKHDSIAAVSMPEPVLQTPVTATGRFFESSNSTPVAPAALGTSQTWTPGVFDPEKDGFPAERLIGSLRRYSENRGRDGDDVLPECPRQKPVAGKVDWLTLPHTSLNFCPSCYDAVFAKSEYRFLFKPMLRPFGEPIACDFGVSPWYRIAWLLTLKDDIPDLRLMQQISNLNSAADQEPCPGTKKAVRSWLTVKDPHTRLPVPDFSVCQQCARIVELLLPNLRGVFEHLDFRPRQDMCALHFARDRKEFVLFLDALETTSDKAMVTKKPPNVDDLARQLWRLTVGFRCREDAPVMDGYWHTMQFLPEFTVCANCFDEVVEPKLSDGNVVARNFYKKPQRLPSATCQLYSIRMREIFRRSCRTNDPKYLEDKVLQRRRKEKDIYDQLVKLDRANVSSSWKEEEVAKLVDEWKRWE</sequence>
<evidence type="ECO:0008006" key="4">
    <source>
        <dbReference type="Google" id="ProtNLM"/>
    </source>
</evidence>
<dbReference type="OrthoDB" id="10259785at2759"/>
<feature type="compositionally biased region" description="Low complexity" evidence="1">
    <location>
        <begin position="19"/>
        <end position="31"/>
    </location>
</feature>
<gene>
    <name evidence="2" type="ORF">UV8b_03812</name>
</gene>
<feature type="compositionally biased region" description="Low complexity" evidence="1">
    <location>
        <begin position="418"/>
        <end position="430"/>
    </location>
</feature>
<dbReference type="AlphaFoldDB" id="A0A8E5HQ72"/>
<feature type="compositionally biased region" description="Polar residues" evidence="1">
    <location>
        <begin position="238"/>
        <end position="272"/>
    </location>
</feature>
<dbReference type="EMBL" id="CP072755">
    <property type="protein sequence ID" value="QUC19571.1"/>
    <property type="molecule type" value="Genomic_DNA"/>
</dbReference>
<reference evidence="2" key="1">
    <citation type="submission" date="2020-03" db="EMBL/GenBank/DDBJ databases">
        <title>A mixture of massive structural variations and highly conserved coding sequences in Ustilaginoidea virens genome.</title>
        <authorList>
            <person name="Zhang K."/>
            <person name="Zhao Z."/>
            <person name="Zhang Z."/>
            <person name="Li Y."/>
            <person name="Hsiang T."/>
            <person name="Sun W."/>
        </authorList>
    </citation>
    <scope>NUCLEOTIDE SEQUENCE</scope>
    <source>
        <strain evidence="2">UV-8b</strain>
    </source>
</reference>
<feature type="compositionally biased region" description="Basic and acidic residues" evidence="1">
    <location>
        <begin position="340"/>
        <end position="362"/>
    </location>
</feature>
<feature type="compositionally biased region" description="Basic and acidic residues" evidence="1">
    <location>
        <begin position="222"/>
        <end position="235"/>
    </location>
</feature>
<evidence type="ECO:0000256" key="1">
    <source>
        <dbReference type="SAM" id="MobiDB-lite"/>
    </source>
</evidence>
<dbReference type="RefSeq" id="XP_042997244.1">
    <property type="nucleotide sequence ID" value="XM_043141310.1"/>
</dbReference>
<dbReference type="Proteomes" id="UP000027002">
    <property type="component" value="Chromosome 3"/>
</dbReference>
<name>A0A8E5HQ72_USTVR</name>
<dbReference type="GeneID" id="66064590"/>
<evidence type="ECO:0000313" key="3">
    <source>
        <dbReference type="Proteomes" id="UP000027002"/>
    </source>
</evidence>